<dbReference type="Pfam" id="PF01263">
    <property type="entry name" value="Aldose_epim"/>
    <property type="match status" value="1"/>
</dbReference>
<dbReference type="EMBL" id="KZ819283">
    <property type="protein sequence ID" value="PWO01300.1"/>
    <property type="molecule type" value="Genomic_DNA"/>
</dbReference>
<sequence length="423" mass="44515">MSTISPFEPLVLTSPSSSLSFHLLPYGLIPHRLLLSKDGLIHDLLAGPEDPADHHATGRCFFGPVIGRYANRLEAGTCKYVGGQMHVPEWGGENLCLHGGPGAGPGGNAAAELPSIPADTTPLQRGPLDTLVWTPLSSPKLFSAPSDASAVVFGLLHGASEDGPQGTLYFEVRFAVEGPTSVSLPSDVPALGKSAGSVSIAYRAVHAPQAGEKECDITPLNLTHHWAFNLSASSPEAREQEDGTIDAHTLRFFGPEIHTLDLDSRLVPTGKLLDCTKTPGADFATKGPQGYGRKMGESAPQGGHDHWYGWGAGSRQGQLRALLRAESTGIAVSFETDQSGTQLYGAVGQPHPPASLKAGGAKKLAHGGNGTEANAFCSAAFLEFAHPHSTLNHDALRTFAGSDTTLKQGETYANWTRAEVWIA</sequence>
<dbReference type="SUPFAM" id="SSF74650">
    <property type="entry name" value="Galactose mutarotase-like"/>
    <property type="match status" value="1"/>
</dbReference>
<accession>A0A316ZIE3</accession>
<dbReference type="AlphaFoldDB" id="A0A316ZIE3"/>
<dbReference type="STRING" id="58919.A0A316ZIE3"/>
<dbReference type="GO" id="GO:0006006">
    <property type="term" value="P:glucose metabolic process"/>
    <property type="evidence" value="ECO:0007669"/>
    <property type="project" value="TreeGrafter"/>
</dbReference>
<dbReference type="InterPro" id="IPR014718">
    <property type="entry name" value="GH-type_carb-bd"/>
</dbReference>
<dbReference type="PANTHER" id="PTHR10091:SF0">
    <property type="entry name" value="GALACTOSE MUTAROTASE"/>
    <property type="match status" value="1"/>
</dbReference>
<gene>
    <name evidence="1" type="ORF">FA09DRAFT_324138</name>
</gene>
<name>A0A316ZIE3_9BASI</name>
<evidence type="ECO:0000313" key="1">
    <source>
        <dbReference type="EMBL" id="PWO01300.1"/>
    </source>
</evidence>
<evidence type="ECO:0008006" key="3">
    <source>
        <dbReference type="Google" id="ProtNLM"/>
    </source>
</evidence>
<dbReference type="RefSeq" id="XP_025601578.1">
    <property type="nucleotide sequence ID" value="XM_025741119.1"/>
</dbReference>
<dbReference type="GeneID" id="37268663"/>
<dbReference type="GO" id="GO:0033499">
    <property type="term" value="P:galactose catabolic process via UDP-galactose, Leloir pathway"/>
    <property type="evidence" value="ECO:0007669"/>
    <property type="project" value="TreeGrafter"/>
</dbReference>
<reference evidence="1 2" key="1">
    <citation type="journal article" date="2018" name="Mol. Biol. Evol.">
        <title>Broad Genomic Sampling Reveals a Smut Pathogenic Ancestry of the Fungal Clade Ustilaginomycotina.</title>
        <authorList>
            <person name="Kijpornyongpan T."/>
            <person name="Mondo S.J."/>
            <person name="Barry K."/>
            <person name="Sandor L."/>
            <person name="Lee J."/>
            <person name="Lipzen A."/>
            <person name="Pangilinan J."/>
            <person name="LaButti K."/>
            <person name="Hainaut M."/>
            <person name="Henrissat B."/>
            <person name="Grigoriev I.V."/>
            <person name="Spatafora J.W."/>
            <person name="Aime M.C."/>
        </authorList>
    </citation>
    <scope>NUCLEOTIDE SEQUENCE [LARGE SCALE GENOMIC DNA]</scope>
    <source>
        <strain evidence="1 2">MCA 4186</strain>
    </source>
</reference>
<dbReference type="PANTHER" id="PTHR10091">
    <property type="entry name" value="ALDOSE-1-EPIMERASE"/>
    <property type="match status" value="1"/>
</dbReference>
<dbReference type="Proteomes" id="UP000245946">
    <property type="component" value="Unassembled WGS sequence"/>
</dbReference>
<dbReference type="InterPro" id="IPR008183">
    <property type="entry name" value="Aldose_1/G6P_1-epimerase"/>
</dbReference>
<protein>
    <recommendedName>
        <fullName evidence="3">Galactose mutarotase-like protein</fullName>
    </recommendedName>
</protein>
<organism evidence="1 2">
    <name type="scientific">Tilletiopsis washingtonensis</name>
    <dbReference type="NCBI Taxonomy" id="58919"/>
    <lineage>
        <taxon>Eukaryota</taxon>
        <taxon>Fungi</taxon>
        <taxon>Dikarya</taxon>
        <taxon>Basidiomycota</taxon>
        <taxon>Ustilaginomycotina</taxon>
        <taxon>Exobasidiomycetes</taxon>
        <taxon>Entylomatales</taxon>
        <taxon>Entylomatales incertae sedis</taxon>
        <taxon>Tilletiopsis</taxon>
    </lineage>
</organism>
<dbReference type="Gene3D" id="2.70.98.10">
    <property type="match status" value="1"/>
</dbReference>
<keyword evidence="2" id="KW-1185">Reference proteome</keyword>
<dbReference type="GO" id="GO:0004034">
    <property type="term" value="F:aldose 1-epimerase activity"/>
    <property type="evidence" value="ECO:0007669"/>
    <property type="project" value="TreeGrafter"/>
</dbReference>
<evidence type="ECO:0000313" key="2">
    <source>
        <dbReference type="Proteomes" id="UP000245946"/>
    </source>
</evidence>
<proteinExistence type="predicted"/>
<dbReference type="OrthoDB" id="274691at2759"/>
<dbReference type="GO" id="GO:0030246">
    <property type="term" value="F:carbohydrate binding"/>
    <property type="evidence" value="ECO:0007669"/>
    <property type="project" value="InterPro"/>
</dbReference>
<dbReference type="InterPro" id="IPR011013">
    <property type="entry name" value="Gal_mutarotase_sf_dom"/>
</dbReference>